<dbReference type="Gene3D" id="2.60.40.3140">
    <property type="match status" value="1"/>
</dbReference>
<organism evidence="3 4">
    <name type="scientific">Christiangramia forsetii</name>
    <dbReference type="NCBI Taxonomy" id="411153"/>
    <lineage>
        <taxon>Bacteria</taxon>
        <taxon>Pseudomonadati</taxon>
        <taxon>Bacteroidota</taxon>
        <taxon>Flavobacteriia</taxon>
        <taxon>Flavobacteriales</taxon>
        <taxon>Flavobacteriaceae</taxon>
        <taxon>Christiangramia</taxon>
    </lineage>
</organism>
<comment type="caution">
    <text evidence="3">The sequence shown here is derived from an EMBL/GenBank/DDBJ whole genome shotgun (WGS) entry which is preliminary data.</text>
</comment>
<dbReference type="InterPro" id="IPR002931">
    <property type="entry name" value="Transglutaminase-like"/>
</dbReference>
<sequence>MRRFLLVLSILTIVQANAQNFKFGKVSKEEISEKEHPGNKEANAAVLYRGQRVYYDFSEQEGLQLVTEIHERIKIYNKEGFDWATKEIKKYKSKTDEASLIQLKGYTYNLIDGKVEEEKLRNDEIFEEDYSRYNEVTKFTMPAVKEGSVIEYIYKIKSPFLGSIGKTSLQYLIPLNKLELEVKIPEFFAFSLYFNLRSPLDFDLEEGKDNFSYTYSSSERSGFYVTKNSFSNNRVEYMQNVYSINQTNIPALKEESHVDNLQNYAAFIDWELMFTKFPNSTIENYSEDWEGVAKSIYSDVGIADELNRDSFYDKELDEVLAGLSDPMMKVNKIFNYVKHKVKWNDYLGFSPESGTKKAFKEGSGNIGDINILLTSMLKYAGINAHPVVLSTTSHGIPLFPTRNGFNYVVAGVEFPDNIILMDASDPFSAVGELPKRARNWQGRIIRDDGTSAWINLRPNIHSQLRSQISVKVEEGSIVGRYNNIYEGLFAKDFRNNYFKTNERDYLDLIKSGNEGLNISDYHIENKENVGQKITEKYNFELTNSLDVIGNKIYMTPLLFDTMTENPFKTADRVYPIFFDFPEKKSKTVNIMIPSGYKVASIPESSVVNLGDDWGQFRYIVHHSNSIIRVTSEVDINKTAFLPSEYEFLKKFYDNIIKKQSEAIVLEKELEDGFEERADSGR</sequence>
<dbReference type="Pfam" id="PF01841">
    <property type="entry name" value="Transglut_core"/>
    <property type="match status" value="1"/>
</dbReference>
<protein>
    <recommendedName>
        <fullName evidence="2">Transglutaminase-like domain-containing protein</fullName>
    </recommendedName>
</protein>
<keyword evidence="1" id="KW-0732">Signal</keyword>
<dbReference type="Proteomes" id="UP000605733">
    <property type="component" value="Unassembled WGS sequence"/>
</dbReference>
<dbReference type="RefSeq" id="WP_011708272.1">
    <property type="nucleotide sequence ID" value="NZ_BMIX01000003.1"/>
</dbReference>
<dbReference type="EMBL" id="BMIX01000003">
    <property type="protein sequence ID" value="GGG34795.1"/>
    <property type="molecule type" value="Genomic_DNA"/>
</dbReference>
<feature type="domain" description="Transglutaminase-like" evidence="2">
    <location>
        <begin position="318"/>
        <end position="391"/>
    </location>
</feature>
<evidence type="ECO:0000313" key="3">
    <source>
        <dbReference type="EMBL" id="GGG34795.1"/>
    </source>
</evidence>
<proteinExistence type="predicted"/>
<keyword evidence="4" id="KW-1185">Reference proteome</keyword>
<dbReference type="Gene3D" id="2.60.120.1130">
    <property type="match status" value="1"/>
</dbReference>
<evidence type="ECO:0000259" key="2">
    <source>
        <dbReference type="Pfam" id="PF01841"/>
    </source>
</evidence>
<evidence type="ECO:0000313" key="4">
    <source>
        <dbReference type="Proteomes" id="UP000605733"/>
    </source>
</evidence>
<dbReference type="Gene3D" id="3.10.620.30">
    <property type="match status" value="1"/>
</dbReference>
<name>A0ABQ1WKN9_9FLAO</name>
<accession>A0ABQ1WKN9</accession>
<reference evidence="4" key="1">
    <citation type="journal article" date="2019" name="Int. J. Syst. Evol. Microbiol.">
        <title>The Global Catalogue of Microorganisms (GCM) 10K type strain sequencing project: providing services to taxonomists for standard genome sequencing and annotation.</title>
        <authorList>
            <consortium name="The Broad Institute Genomics Platform"/>
            <consortium name="The Broad Institute Genome Sequencing Center for Infectious Disease"/>
            <person name="Wu L."/>
            <person name="Ma J."/>
        </authorList>
    </citation>
    <scope>NUCLEOTIDE SEQUENCE [LARGE SCALE GENOMIC DNA]</scope>
    <source>
        <strain evidence="4">CGMCC 1.15422</strain>
    </source>
</reference>
<feature type="chain" id="PRO_5046186100" description="Transglutaminase-like domain-containing protein" evidence="1">
    <location>
        <begin position="19"/>
        <end position="681"/>
    </location>
</feature>
<feature type="signal peptide" evidence="1">
    <location>
        <begin position="1"/>
        <end position="18"/>
    </location>
</feature>
<evidence type="ECO:0000256" key="1">
    <source>
        <dbReference type="SAM" id="SignalP"/>
    </source>
</evidence>
<gene>
    <name evidence="3" type="ORF">GCM10011532_18130</name>
</gene>